<keyword evidence="5 8" id="KW-0812">Transmembrane</keyword>
<dbReference type="RefSeq" id="WP_223790633.1">
    <property type="nucleotide sequence ID" value="NZ_JAIOUQ010000003.1"/>
</dbReference>
<name>A0A8T5USP9_9EURY</name>
<evidence type="ECO:0000256" key="6">
    <source>
        <dbReference type="ARBA" id="ARBA00022989"/>
    </source>
</evidence>
<dbReference type="InterPro" id="IPR038770">
    <property type="entry name" value="Na+/solute_symporter_sf"/>
</dbReference>
<evidence type="ECO:0000256" key="4">
    <source>
        <dbReference type="ARBA" id="ARBA00022475"/>
    </source>
</evidence>
<dbReference type="Pfam" id="PF03547">
    <property type="entry name" value="Mem_trans"/>
    <property type="match status" value="2"/>
</dbReference>
<evidence type="ECO:0000256" key="7">
    <source>
        <dbReference type="ARBA" id="ARBA00023136"/>
    </source>
</evidence>
<evidence type="ECO:0000313" key="10">
    <source>
        <dbReference type="Proteomes" id="UP000825933"/>
    </source>
</evidence>
<dbReference type="AlphaFoldDB" id="A0A8T5USP9"/>
<feature type="transmembrane region" description="Helical" evidence="8">
    <location>
        <begin position="191"/>
        <end position="213"/>
    </location>
</feature>
<feature type="transmembrane region" description="Helical" evidence="8">
    <location>
        <begin position="95"/>
        <end position="120"/>
    </location>
</feature>
<feature type="transmembrane region" description="Helical" evidence="8">
    <location>
        <begin position="37"/>
        <end position="55"/>
    </location>
</feature>
<reference evidence="10" key="1">
    <citation type="journal article" date="2022" name="Microbiol. Resour. Announc.">
        <title>Draft Genome Sequence of a Methanogenic Archaeon from West Spitsbergen Permafrost.</title>
        <authorList>
            <person name="Trubitsyn V."/>
            <person name="Rivkina E."/>
            <person name="Shcherbakova V."/>
        </authorList>
    </citation>
    <scope>NUCLEOTIDE SEQUENCE [LARGE SCALE GENOMIC DNA]</scope>
    <source>
        <strain evidence="10">VT</strain>
    </source>
</reference>
<keyword evidence="3" id="KW-0813">Transport</keyword>
<evidence type="ECO:0000256" key="5">
    <source>
        <dbReference type="ARBA" id="ARBA00022692"/>
    </source>
</evidence>
<evidence type="ECO:0000256" key="2">
    <source>
        <dbReference type="ARBA" id="ARBA00010145"/>
    </source>
</evidence>
<feature type="transmembrane region" description="Helical" evidence="8">
    <location>
        <begin position="6"/>
        <end position="25"/>
    </location>
</feature>
<comment type="caution">
    <text evidence="9">The sequence shown here is derived from an EMBL/GenBank/DDBJ whole genome shotgun (WGS) entry which is preliminary data.</text>
</comment>
<dbReference type="PANTHER" id="PTHR36838">
    <property type="entry name" value="AUXIN EFFLUX CARRIER FAMILY PROTEIN"/>
    <property type="match status" value="1"/>
</dbReference>
<proteinExistence type="inferred from homology"/>
<keyword evidence="7 8" id="KW-0472">Membrane</keyword>
<keyword evidence="10" id="KW-1185">Reference proteome</keyword>
<organism evidence="9 10">
    <name type="scientific">Methanobacterium spitsbergense</name>
    <dbReference type="NCBI Taxonomy" id="2874285"/>
    <lineage>
        <taxon>Archaea</taxon>
        <taxon>Methanobacteriati</taxon>
        <taxon>Methanobacteriota</taxon>
        <taxon>Methanomada group</taxon>
        <taxon>Methanobacteria</taxon>
        <taxon>Methanobacteriales</taxon>
        <taxon>Methanobacteriaceae</taxon>
        <taxon>Methanobacterium</taxon>
    </lineage>
</organism>
<evidence type="ECO:0000256" key="8">
    <source>
        <dbReference type="SAM" id="Phobius"/>
    </source>
</evidence>
<evidence type="ECO:0000256" key="1">
    <source>
        <dbReference type="ARBA" id="ARBA00004651"/>
    </source>
</evidence>
<evidence type="ECO:0000256" key="3">
    <source>
        <dbReference type="ARBA" id="ARBA00022448"/>
    </source>
</evidence>
<comment type="subcellular location">
    <subcellularLocation>
        <location evidence="1">Cell membrane</location>
        <topology evidence="1">Multi-pass membrane protein</topology>
    </subcellularLocation>
</comment>
<evidence type="ECO:0000313" key="9">
    <source>
        <dbReference type="EMBL" id="MBZ2164996.1"/>
    </source>
</evidence>
<keyword evidence="6 8" id="KW-1133">Transmembrane helix</keyword>
<dbReference type="InterPro" id="IPR004776">
    <property type="entry name" value="Mem_transp_PIN-like"/>
</dbReference>
<gene>
    <name evidence="9" type="ORF">K8N75_02905</name>
</gene>
<dbReference type="Gene3D" id="1.20.1530.20">
    <property type="match status" value="1"/>
</dbReference>
<dbReference type="GO" id="GO:0055085">
    <property type="term" value="P:transmembrane transport"/>
    <property type="evidence" value="ECO:0007669"/>
    <property type="project" value="InterPro"/>
</dbReference>
<feature type="transmembrane region" description="Helical" evidence="8">
    <location>
        <begin position="126"/>
        <end position="148"/>
    </location>
</feature>
<sequence>MSSIETIIAIILLILVGYISKRIGLLKYEDSITLNKIVVNIAIPSLIFLAMYTADLSNIKVLFPITLICIVTGSLSGLLVYLFSVARGYSKKTKWTLVGTSTLFNSGFLGYPVVLGIFGASGLVRAVFYDMGSTILFLCLGILFIIIFEGKYTSIIRRTFLFPPIWGIILGILANFMHLNIGVLPLNVLQYLSGAAIPIIMISLGLSLEVGGLKNYLGAASFVSFIRLAVSPVIAILIIYILGLTGLESTVTIIEAGMPSAMLSLVLAASYDLDIKAAAACIFLSTVLSMISLPILIYLL</sequence>
<accession>A0A8T5USP9</accession>
<comment type="similarity">
    <text evidence="2">Belongs to the auxin efflux carrier (TC 2.A.69) family.</text>
</comment>
<keyword evidence="4" id="KW-1003">Cell membrane</keyword>
<dbReference type="GO" id="GO:0005886">
    <property type="term" value="C:plasma membrane"/>
    <property type="evidence" value="ECO:0007669"/>
    <property type="project" value="UniProtKB-SubCell"/>
</dbReference>
<protein>
    <submittedName>
        <fullName evidence="9">AEC family transporter</fullName>
    </submittedName>
</protein>
<dbReference type="Proteomes" id="UP000825933">
    <property type="component" value="Unassembled WGS sequence"/>
</dbReference>
<dbReference type="PANTHER" id="PTHR36838:SF3">
    <property type="entry name" value="TRANSPORTER AUXIN EFFLUX CARRIER EC FAMILY"/>
    <property type="match status" value="1"/>
</dbReference>
<feature type="transmembrane region" description="Helical" evidence="8">
    <location>
        <begin position="61"/>
        <end position="83"/>
    </location>
</feature>
<dbReference type="EMBL" id="JAIOUQ010000003">
    <property type="protein sequence ID" value="MBZ2164996.1"/>
    <property type="molecule type" value="Genomic_DNA"/>
</dbReference>
<feature type="transmembrane region" description="Helical" evidence="8">
    <location>
        <begin position="160"/>
        <end position="179"/>
    </location>
</feature>
<feature type="transmembrane region" description="Helical" evidence="8">
    <location>
        <begin position="225"/>
        <end position="247"/>
    </location>
</feature>
<feature type="transmembrane region" description="Helical" evidence="8">
    <location>
        <begin position="253"/>
        <end position="271"/>
    </location>
</feature>
<feature type="transmembrane region" description="Helical" evidence="8">
    <location>
        <begin position="278"/>
        <end position="299"/>
    </location>
</feature>